<name>A0A1W9Z108_MYCBA</name>
<organism evidence="1 2">
    <name type="scientific">Mycolicibacterium bacteremicum</name>
    <name type="common">Mycobacterium bacteremicum</name>
    <dbReference type="NCBI Taxonomy" id="564198"/>
    <lineage>
        <taxon>Bacteria</taxon>
        <taxon>Bacillati</taxon>
        <taxon>Actinomycetota</taxon>
        <taxon>Actinomycetes</taxon>
        <taxon>Mycobacteriales</taxon>
        <taxon>Mycobacteriaceae</taxon>
        <taxon>Mycolicibacterium</taxon>
    </lineage>
</organism>
<dbReference type="EMBL" id="MVHJ01000005">
    <property type="protein sequence ID" value="ORA05700.1"/>
    <property type="molecule type" value="Genomic_DNA"/>
</dbReference>
<comment type="caution">
    <text evidence="1">The sequence shown here is derived from an EMBL/GenBank/DDBJ whole genome shotgun (WGS) entry which is preliminary data.</text>
</comment>
<dbReference type="OrthoDB" id="5049119at2"/>
<gene>
    <name evidence="1" type="ORF">BST17_07960</name>
</gene>
<evidence type="ECO:0008006" key="3">
    <source>
        <dbReference type="Google" id="ProtNLM"/>
    </source>
</evidence>
<reference evidence="1 2" key="1">
    <citation type="submission" date="2017-02" db="EMBL/GenBank/DDBJ databases">
        <title>The new phylogeny of genus Mycobacterium.</title>
        <authorList>
            <person name="Tortoli E."/>
            <person name="Trovato A."/>
            <person name="Cirillo D.M."/>
        </authorList>
    </citation>
    <scope>NUCLEOTIDE SEQUENCE [LARGE SCALE GENOMIC DNA]</scope>
    <source>
        <strain evidence="1 2">DSM 45578</strain>
    </source>
</reference>
<protein>
    <recommendedName>
        <fullName evidence="3">Condensation domain-containing protein</fullName>
    </recommendedName>
</protein>
<dbReference type="STRING" id="564198.BST17_07960"/>
<dbReference type="AlphaFoldDB" id="A0A1W9Z108"/>
<sequence length="413" mass="44399">MPAYRSTATDRDLAPARTVVTVGPVDGLTVAGVQAVLDRAVAVRPDPRLALRPDAGARRWDYDADTVRGAVTDRPDLDTTDLGRLVSQIRSRPGARRPIEVFVCGQFLVLDYSHGIGDGQFGTIGLAELARGAQADVRLLADGLPRGAVWTALRRHFGAHPGAVRRFLELRAHHRGADTAAAERRITDWEPTKRSITRYLDPEKTGRLRTWVKQHCPGATTASVSVDMWLSALQAEGVAFDERVMILMNCRRYLAAGYATAQGNFAVGIPLRIPRQRDPAMIAASVRAVLDSGWPLAILGMAEISAIRGNADPPSAAASVEVPNRLRLAVSDLGTLRVFDGVPFATNRPAQLSAFLEPDGPDAATLLVSELNGGRTFTASFCTAMIDAEVIERAVDRMCDDPIALVSGGQVAQ</sequence>
<accession>A0A1W9Z108</accession>
<proteinExistence type="predicted"/>
<evidence type="ECO:0000313" key="2">
    <source>
        <dbReference type="Proteomes" id="UP000192366"/>
    </source>
</evidence>
<dbReference type="RefSeq" id="WP_083056872.1">
    <property type="nucleotide sequence ID" value="NZ_JACKVM010000014.1"/>
</dbReference>
<evidence type="ECO:0000313" key="1">
    <source>
        <dbReference type="EMBL" id="ORA05700.1"/>
    </source>
</evidence>
<keyword evidence="2" id="KW-1185">Reference proteome</keyword>
<dbReference type="Proteomes" id="UP000192366">
    <property type="component" value="Unassembled WGS sequence"/>
</dbReference>